<evidence type="ECO:0000313" key="1">
    <source>
        <dbReference type="EMBL" id="CUS45620.1"/>
    </source>
</evidence>
<name>A0A160TKB8_9ZZZZ</name>
<protein>
    <submittedName>
        <fullName evidence="1">Uncharacterized protein</fullName>
    </submittedName>
</protein>
<proteinExistence type="predicted"/>
<accession>A0A160TKB8</accession>
<reference evidence="1" key="1">
    <citation type="submission" date="2015-10" db="EMBL/GenBank/DDBJ databases">
        <authorList>
            <person name="Gilbert D.G."/>
        </authorList>
    </citation>
    <scope>NUCLEOTIDE SEQUENCE</scope>
</reference>
<organism evidence="1">
    <name type="scientific">hydrothermal vent metagenome</name>
    <dbReference type="NCBI Taxonomy" id="652676"/>
    <lineage>
        <taxon>unclassified sequences</taxon>
        <taxon>metagenomes</taxon>
        <taxon>ecological metagenomes</taxon>
    </lineage>
</organism>
<dbReference type="EMBL" id="CZQE01000282">
    <property type="protein sequence ID" value="CUS45620.1"/>
    <property type="molecule type" value="Genomic_DNA"/>
</dbReference>
<sequence>MPRCQSAPPGRRRIRGTRSARMWLIDRSTEGRMSRRIALPFPVREALVRWYVGGGSRADEEAGIVLVQQARIGRKWIACDCLPTGEAPPVLTPAFLSEAETYYLRRLTGSDRPEHHPGCPFSREQATNRISEVRGQHAPADPPTGFFEVLRPAPEKLAQRPDEEASDDRTRQASVPRLARLLWRLIDVAGLNRCPPLSADSEQRSIGDEFRTLTSVTGTIAVAPGIELSRAFWTHPRALHSRKVYGSLRALAAKWPRGHAPQAFLALFANHVRGSTVYVADGDPVTLANRVQSPSTRDNRIDGPYLVIIVVGQFPETHGYAPLRGYAQPILNGHRFIPVDTAFEREALRALIDIRHPFERLGIELCIEKPVFDMLTPLGPCRPAFLIEARSRTTGECRQVAVELVTGGNEVETPMAQVRERVKQIAPIVALNAADMAPARLAYRLATGFDL</sequence>
<gene>
    <name evidence="1" type="ORF">MGWOODY_Smn925</name>
</gene>
<dbReference type="AlphaFoldDB" id="A0A160TKB8"/>